<dbReference type="Proteomes" id="UP000615446">
    <property type="component" value="Unassembled WGS sequence"/>
</dbReference>
<protein>
    <submittedName>
        <fullName evidence="1">Uncharacterized protein</fullName>
    </submittedName>
</protein>
<reference evidence="1 3" key="1">
    <citation type="submission" date="2017-11" db="EMBL/GenBank/DDBJ databases">
        <title>The genome of Rhizophagus clarus HR1 reveals common genetic basis of auxotrophy among arbuscular mycorrhizal fungi.</title>
        <authorList>
            <person name="Kobayashi Y."/>
        </authorList>
    </citation>
    <scope>NUCLEOTIDE SEQUENCE [LARGE SCALE GENOMIC DNA]</scope>
    <source>
        <strain evidence="1 3">HR1</strain>
    </source>
</reference>
<keyword evidence="3" id="KW-1185">Reference proteome</keyword>
<dbReference type="Proteomes" id="UP000247702">
    <property type="component" value="Unassembled WGS sequence"/>
</dbReference>
<organism evidence="1 3">
    <name type="scientific">Rhizophagus clarus</name>
    <dbReference type="NCBI Taxonomy" id="94130"/>
    <lineage>
        <taxon>Eukaryota</taxon>
        <taxon>Fungi</taxon>
        <taxon>Fungi incertae sedis</taxon>
        <taxon>Mucoromycota</taxon>
        <taxon>Glomeromycotina</taxon>
        <taxon>Glomeromycetes</taxon>
        <taxon>Glomerales</taxon>
        <taxon>Glomeraceae</taxon>
        <taxon>Rhizophagus</taxon>
    </lineage>
</organism>
<dbReference type="OrthoDB" id="2441469at2759"/>
<dbReference type="EMBL" id="BLAL01000040">
    <property type="protein sequence ID" value="GES78859.1"/>
    <property type="molecule type" value="Genomic_DNA"/>
</dbReference>
<name>A0A2Z6RRT1_9GLOM</name>
<proteinExistence type="predicted"/>
<reference evidence="2" key="2">
    <citation type="submission" date="2019-10" db="EMBL/GenBank/DDBJ databases">
        <title>Conservation and host-specific expression of non-tandemly repeated heterogenous ribosome RNA gene in arbuscular mycorrhizal fungi.</title>
        <authorList>
            <person name="Maeda T."/>
            <person name="Kobayashi Y."/>
            <person name="Nakagawa T."/>
            <person name="Ezawa T."/>
            <person name="Yamaguchi K."/>
            <person name="Bino T."/>
            <person name="Nishimoto Y."/>
            <person name="Shigenobu S."/>
            <person name="Kawaguchi M."/>
        </authorList>
    </citation>
    <scope>NUCLEOTIDE SEQUENCE</scope>
    <source>
        <strain evidence="2">HR1</strain>
    </source>
</reference>
<gene>
    <name evidence="2" type="ORF">RCL2_000616900</name>
    <name evidence="1" type="ORF">RclHR1_05970008</name>
</gene>
<evidence type="ECO:0000313" key="3">
    <source>
        <dbReference type="Proteomes" id="UP000247702"/>
    </source>
</evidence>
<evidence type="ECO:0000313" key="1">
    <source>
        <dbReference type="EMBL" id="GBC04951.1"/>
    </source>
</evidence>
<comment type="caution">
    <text evidence="1">The sequence shown here is derived from an EMBL/GenBank/DDBJ whole genome shotgun (WGS) entry which is preliminary data.</text>
</comment>
<accession>A0A2Z6RRT1</accession>
<dbReference type="EMBL" id="BEXD01003978">
    <property type="protein sequence ID" value="GBC04951.1"/>
    <property type="molecule type" value="Genomic_DNA"/>
</dbReference>
<evidence type="ECO:0000313" key="2">
    <source>
        <dbReference type="EMBL" id="GES78859.1"/>
    </source>
</evidence>
<dbReference type="AlphaFoldDB" id="A0A2Z6RRT1"/>
<sequence>MGLIGGAWGLAAAIYALLFGADTLRPWGIVQMYCCGFSRLTQRKLKKTLPIIFDTNADDTPDRPPNSLTSLQSRVDSLELFLQEYVVDVNYLDGIRNETTKSRATFNSTTDTMNILNNQVLQDMRVGFNNNSNTNSMYTPSVQQ</sequence>